<dbReference type="Proteomes" id="UP000013827">
    <property type="component" value="Unassembled WGS sequence"/>
</dbReference>
<protein>
    <recommendedName>
        <fullName evidence="2">RAP domain-containing protein</fullName>
    </recommendedName>
</protein>
<reference evidence="3" key="2">
    <citation type="submission" date="2024-10" db="UniProtKB">
        <authorList>
            <consortium name="EnsemblProtists"/>
        </authorList>
    </citation>
    <scope>IDENTIFICATION</scope>
</reference>
<organism evidence="3 4">
    <name type="scientific">Emiliania huxleyi (strain CCMP1516)</name>
    <dbReference type="NCBI Taxonomy" id="280463"/>
    <lineage>
        <taxon>Eukaryota</taxon>
        <taxon>Haptista</taxon>
        <taxon>Haptophyta</taxon>
        <taxon>Prymnesiophyceae</taxon>
        <taxon>Isochrysidales</taxon>
        <taxon>Noelaerhabdaceae</taxon>
        <taxon>Emiliania</taxon>
    </lineage>
</organism>
<dbReference type="HOGENOM" id="CLU_472099_0_0_1"/>
<dbReference type="GeneID" id="17273402"/>
<dbReference type="RefSeq" id="XP_005780285.1">
    <property type="nucleotide sequence ID" value="XM_005780228.1"/>
</dbReference>
<keyword evidence="4" id="KW-1185">Reference proteome</keyword>
<dbReference type="Pfam" id="PF08373">
    <property type="entry name" value="RAP"/>
    <property type="match status" value="1"/>
</dbReference>
<dbReference type="KEGG" id="ehx:EMIHUDRAFT_463210"/>
<dbReference type="PaxDb" id="2903-EOD27856"/>
<name>A0A0D3JWH1_EMIH1</name>
<accession>A0A0D3JWH1</accession>
<evidence type="ECO:0000259" key="2">
    <source>
        <dbReference type="PROSITE" id="PS51286"/>
    </source>
</evidence>
<evidence type="ECO:0000256" key="1">
    <source>
        <dbReference type="SAM" id="MobiDB-lite"/>
    </source>
</evidence>
<feature type="compositionally biased region" description="Basic and acidic residues" evidence="1">
    <location>
        <begin position="149"/>
        <end position="162"/>
    </location>
</feature>
<dbReference type="AlphaFoldDB" id="A0A0D3JWH1"/>
<proteinExistence type="predicted"/>
<feature type="domain" description="RAP" evidence="2">
    <location>
        <begin position="506"/>
        <end position="571"/>
    </location>
</feature>
<dbReference type="PROSITE" id="PS51286">
    <property type="entry name" value="RAP"/>
    <property type="match status" value="1"/>
</dbReference>
<dbReference type="EnsemblProtists" id="EOD27856">
    <property type="protein sequence ID" value="EOD27856"/>
    <property type="gene ID" value="EMIHUDRAFT_463210"/>
</dbReference>
<sequence length="578" mass="64306">MIHLWLATSAFYSAAPLPACRSPRIRVVRLDHGDIEVLSWRELQRACVAEGLPARGKAVELRERLRQVEALRRDSRTMRDREERRERDRFDAAAGAIEVLQQEARAEQAQLAAELRQLEEAPEEEPPPRAELRSDAAARRFEDLKARGEAEVRRREQRRRLLSEGGARVSQGAERRRRLSAGTAARPEEAGGVEEEAVGGRDRLLPAEATEEEVSAAQTLSPAVGSAGGLADGTTGGVYASWPRQRHVHDPSRDVPAGAPGVVSCLVNASNSLPRYCEQYESVWAAAAANSAAQPSPRMLNTRIASAPSAREVLRLHAEFGSTFNEEGVVAYCHSHDHSSSNHFECESWEELWRGITLAIPPLLSSFTAQAPARAPRGRDLVANVAWAFAAADHRTAPALFDEGFGRHVESLGGGFNDGSLVQLHQWALWLERECGRAEGLPSEQLRARFHAAFASRGGRPSRLHKEVLSALASLRLEPAEHLQTDEGYTLDLVVEWRGEKAAVVVAVMVDAPWHFHNRQPTGHTLLRRRQLRHFGWRVLPLPHWEWSTLYHSAVADDAPPQRRMQTYLLYALEQRVI</sequence>
<dbReference type="InterPro" id="IPR013584">
    <property type="entry name" value="RAP"/>
</dbReference>
<evidence type="ECO:0000313" key="3">
    <source>
        <dbReference type="EnsemblProtists" id="EOD27856"/>
    </source>
</evidence>
<evidence type="ECO:0000313" key="4">
    <source>
        <dbReference type="Proteomes" id="UP000013827"/>
    </source>
</evidence>
<feature type="region of interest" description="Disordered" evidence="1">
    <location>
        <begin position="149"/>
        <end position="229"/>
    </location>
</feature>
<reference evidence="4" key="1">
    <citation type="journal article" date="2013" name="Nature">
        <title>Pan genome of the phytoplankton Emiliania underpins its global distribution.</title>
        <authorList>
            <person name="Read B.A."/>
            <person name="Kegel J."/>
            <person name="Klute M.J."/>
            <person name="Kuo A."/>
            <person name="Lefebvre S.C."/>
            <person name="Maumus F."/>
            <person name="Mayer C."/>
            <person name="Miller J."/>
            <person name="Monier A."/>
            <person name="Salamov A."/>
            <person name="Young J."/>
            <person name="Aguilar M."/>
            <person name="Claverie J.M."/>
            <person name="Frickenhaus S."/>
            <person name="Gonzalez K."/>
            <person name="Herman E.K."/>
            <person name="Lin Y.C."/>
            <person name="Napier J."/>
            <person name="Ogata H."/>
            <person name="Sarno A.F."/>
            <person name="Shmutz J."/>
            <person name="Schroeder D."/>
            <person name="de Vargas C."/>
            <person name="Verret F."/>
            <person name="von Dassow P."/>
            <person name="Valentin K."/>
            <person name="Van de Peer Y."/>
            <person name="Wheeler G."/>
            <person name="Dacks J.B."/>
            <person name="Delwiche C.F."/>
            <person name="Dyhrman S.T."/>
            <person name="Glockner G."/>
            <person name="John U."/>
            <person name="Richards T."/>
            <person name="Worden A.Z."/>
            <person name="Zhang X."/>
            <person name="Grigoriev I.V."/>
            <person name="Allen A.E."/>
            <person name="Bidle K."/>
            <person name="Borodovsky M."/>
            <person name="Bowler C."/>
            <person name="Brownlee C."/>
            <person name="Cock J.M."/>
            <person name="Elias M."/>
            <person name="Gladyshev V.N."/>
            <person name="Groth M."/>
            <person name="Guda C."/>
            <person name="Hadaegh A."/>
            <person name="Iglesias-Rodriguez M.D."/>
            <person name="Jenkins J."/>
            <person name="Jones B.M."/>
            <person name="Lawson T."/>
            <person name="Leese F."/>
            <person name="Lindquist E."/>
            <person name="Lobanov A."/>
            <person name="Lomsadze A."/>
            <person name="Malik S.B."/>
            <person name="Marsh M.E."/>
            <person name="Mackinder L."/>
            <person name="Mock T."/>
            <person name="Mueller-Roeber B."/>
            <person name="Pagarete A."/>
            <person name="Parker M."/>
            <person name="Probert I."/>
            <person name="Quesneville H."/>
            <person name="Raines C."/>
            <person name="Rensing S.A."/>
            <person name="Riano-Pachon D.M."/>
            <person name="Richier S."/>
            <person name="Rokitta S."/>
            <person name="Shiraiwa Y."/>
            <person name="Soanes D.M."/>
            <person name="van der Giezen M."/>
            <person name="Wahlund T.M."/>
            <person name="Williams B."/>
            <person name="Wilson W."/>
            <person name="Wolfe G."/>
            <person name="Wurch L.L."/>
        </authorList>
    </citation>
    <scope>NUCLEOTIDE SEQUENCE</scope>
</reference>